<organism evidence="1 2">
    <name type="scientific">Nocardiopsis codii</name>
    <dbReference type="NCBI Taxonomy" id="3065942"/>
    <lineage>
        <taxon>Bacteria</taxon>
        <taxon>Bacillati</taxon>
        <taxon>Actinomycetota</taxon>
        <taxon>Actinomycetes</taxon>
        <taxon>Streptosporangiales</taxon>
        <taxon>Nocardiopsidaceae</taxon>
        <taxon>Nocardiopsis</taxon>
    </lineage>
</organism>
<sequence length="73" mass="8282">MAQGISQRKLVQLLGLRAHSNLVDYELGRRLPPADIVRACEKELGVGGGRLLSLHRRAMRERAHRWSEGRLEP</sequence>
<evidence type="ECO:0000313" key="2">
    <source>
        <dbReference type="Proteomes" id="UP001356095"/>
    </source>
</evidence>
<dbReference type="RefSeq" id="WP_330091436.1">
    <property type="nucleotide sequence ID" value="NZ_JAUZMY010000008.1"/>
</dbReference>
<proteinExistence type="predicted"/>
<accession>A0ABU7K5W6</accession>
<gene>
    <name evidence="1" type="ORF">Q8791_10460</name>
</gene>
<dbReference type="EMBL" id="JAUZMY010000008">
    <property type="protein sequence ID" value="MEE2037640.1"/>
    <property type="molecule type" value="Genomic_DNA"/>
</dbReference>
<comment type="caution">
    <text evidence="1">The sequence shown here is derived from an EMBL/GenBank/DDBJ whole genome shotgun (WGS) entry which is preliminary data.</text>
</comment>
<reference evidence="1 2" key="1">
    <citation type="submission" date="2023-08" db="EMBL/GenBank/DDBJ databases">
        <authorList>
            <person name="Girao M."/>
            <person name="Carvalho M.F."/>
        </authorList>
    </citation>
    <scope>NUCLEOTIDE SEQUENCE [LARGE SCALE GENOMIC DNA]</scope>
    <source>
        <strain evidence="1 2">CT-R113</strain>
    </source>
</reference>
<protein>
    <recommendedName>
        <fullName evidence="3">HTH cro/C1-type domain-containing protein</fullName>
    </recommendedName>
</protein>
<dbReference type="Proteomes" id="UP001356095">
    <property type="component" value="Unassembled WGS sequence"/>
</dbReference>
<keyword evidence="2" id="KW-1185">Reference proteome</keyword>
<evidence type="ECO:0000313" key="1">
    <source>
        <dbReference type="EMBL" id="MEE2037640.1"/>
    </source>
</evidence>
<name>A0ABU7K5W6_9ACTN</name>
<evidence type="ECO:0008006" key="3">
    <source>
        <dbReference type="Google" id="ProtNLM"/>
    </source>
</evidence>